<dbReference type="InterPro" id="IPR010419">
    <property type="entry name" value="CO_DH_gsu"/>
</dbReference>
<gene>
    <name evidence="2" type="ORF">LMG3431_03855</name>
</gene>
<dbReference type="PANTHER" id="PTHR38588">
    <property type="entry name" value="BLL0334 PROTEIN"/>
    <property type="match status" value="1"/>
</dbReference>
<evidence type="ECO:0000313" key="3">
    <source>
        <dbReference type="Proteomes" id="UP000494108"/>
    </source>
</evidence>
<organism evidence="2 3">
    <name type="scientific">Achromobacter pestifer</name>
    <dbReference type="NCBI Taxonomy" id="1353889"/>
    <lineage>
        <taxon>Bacteria</taxon>
        <taxon>Pseudomonadati</taxon>
        <taxon>Pseudomonadota</taxon>
        <taxon>Betaproteobacteria</taxon>
        <taxon>Burkholderiales</taxon>
        <taxon>Alcaligenaceae</taxon>
        <taxon>Achromobacter</taxon>
    </lineage>
</organism>
<feature type="region of interest" description="Disordered" evidence="1">
    <location>
        <begin position="151"/>
        <end position="196"/>
    </location>
</feature>
<dbReference type="Gene3D" id="3.30.530.20">
    <property type="match status" value="1"/>
</dbReference>
<reference evidence="2 3" key="1">
    <citation type="submission" date="2020-04" db="EMBL/GenBank/DDBJ databases">
        <authorList>
            <person name="De Canck E."/>
        </authorList>
    </citation>
    <scope>NUCLEOTIDE SEQUENCE [LARGE SCALE GENOMIC DNA]</scope>
    <source>
        <strain evidence="2 3">LMG 3431</strain>
    </source>
</reference>
<accession>A0A6S7A1C1</accession>
<dbReference type="Proteomes" id="UP000494108">
    <property type="component" value="Unassembled WGS sequence"/>
</dbReference>
<keyword evidence="3" id="KW-1185">Reference proteome</keyword>
<dbReference type="AlphaFoldDB" id="A0A6S7A1C1"/>
<dbReference type="CDD" id="cd07823">
    <property type="entry name" value="SRPBCC_5"/>
    <property type="match status" value="1"/>
</dbReference>
<evidence type="ECO:0008006" key="4">
    <source>
        <dbReference type="Google" id="ProtNLM"/>
    </source>
</evidence>
<dbReference type="SUPFAM" id="SSF55961">
    <property type="entry name" value="Bet v1-like"/>
    <property type="match status" value="1"/>
</dbReference>
<dbReference type="PANTHER" id="PTHR38588:SF1">
    <property type="entry name" value="BLL0334 PROTEIN"/>
    <property type="match status" value="1"/>
</dbReference>
<dbReference type="InterPro" id="IPR023393">
    <property type="entry name" value="START-like_dom_sf"/>
</dbReference>
<protein>
    <recommendedName>
        <fullName evidence="4">SRPBCC family protein</fullName>
    </recommendedName>
</protein>
<dbReference type="RefSeq" id="WP_175176222.1">
    <property type="nucleotide sequence ID" value="NZ_CADIJX010000005.1"/>
</dbReference>
<name>A0A6S7A1C1_9BURK</name>
<evidence type="ECO:0000313" key="2">
    <source>
        <dbReference type="EMBL" id="CAB3671299.1"/>
    </source>
</evidence>
<evidence type="ECO:0000256" key="1">
    <source>
        <dbReference type="SAM" id="MobiDB-lite"/>
    </source>
</evidence>
<feature type="compositionally biased region" description="Low complexity" evidence="1">
    <location>
        <begin position="168"/>
        <end position="196"/>
    </location>
</feature>
<dbReference type="EMBL" id="CADIJX010000005">
    <property type="protein sequence ID" value="CAB3671299.1"/>
    <property type="molecule type" value="Genomic_DNA"/>
</dbReference>
<proteinExistence type="predicted"/>
<sequence>MEFTNKFHVPLPMDEAWKLMLDVPRILPCLPGARLTEVLGNNKYRGSVSVRLGPIKLAFDGQAELVRTDEEAHIAWLQGSGLDPKGRGGAQSEFSFALTPAEAGGTDVTVVTQLVLSGSVAQYGRGSGMIAEVASQILGQFEQNLGRLLDDEAHPEGGQQAFSAAQTSPASATGVPAASAGAPALRPAGPGASAAGSADSQAVLQQAQAVLCQAQAVLALAQTKIIESRGRPARPAPKAAELNMLSIGLKALWSRIKYGVAGLFGRRSD</sequence>
<dbReference type="Pfam" id="PF06240">
    <property type="entry name" value="COXG"/>
    <property type="match status" value="1"/>
</dbReference>